<accession>A0AAD5JTA4</accession>
<dbReference type="Gene3D" id="1.25.40.10">
    <property type="entry name" value="Tetratricopeptide repeat domain"/>
    <property type="match status" value="1"/>
</dbReference>
<evidence type="ECO:0000313" key="3">
    <source>
        <dbReference type="Proteomes" id="UP001209540"/>
    </source>
</evidence>
<protein>
    <recommendedName>
        <fullName evidence="1">F-box domain-containing protein</fullName>
    </recommendedName>
</protein>
<sequence length="826" mass="95320">MTIQPVFDSITWACNSRTNLDFIPIINEFEKGKQAYAAHDYECAIEAYTRALNLHTEITSVILLQRAIARNKHHQINLALADYSSGYNINSHVNSNYPLKGTTGTCSTNTDNMLSNQERLKQKALMYLEGANDDSLGEAFQETLVQQFMDIMDKLDFHNQWLFRHLSYDIIIRILSYLPFWKDRGQLSLTCRFWNKFITKDWGKMWETIDYSSISEHENNHYNWDPRVLQPMPMGEDATRSFMDCVVPDQVRNIKLDFKTDYGDRSRILSSKVLNLKLDKVESLDIVLENNSVLSRVLSMGKYTMKSVTLRYQLVQWERFDYYEDALSTSVQMCPNINTITLHVEGYHFDDQQTSNQPIQPIIPSSKLCLDALTLYCYPTTITITRGLMAQLLDEATVLTFLKIKSVSFHIEILETVLQHFPTLLQELVYADHAEHIGFVTRHTMNDDSRNKKCSVKPTIPGLKSLCLSFTHRRVHQNTHTFMGLDQIIGKILKTHHNTLQELNIVWNPIFLKDHISFIMLANHGAPQLRTLKLCIDARDNSEKFCHAKVIAMLIDGCRALESVQLSSLCFMDKQVYCSLGRLKRLEHLCIEIQKLEDTHSDNDDNNNGLVLQMDGMELLFQDTPGLQHLRIIQHHNAKLFRKNSLLSELAVDKLSIYIGTCQTLREIDFSNFIFSNNQLIILLKCIKKNPPPKVTKLMVKVPENGIHERELKALASVGGIGMLQSLIIHDNRHCFKGLSEFLQIFEEYQGLKPFLVQVKLENSGHISGFCKERLSLKDLQGINCPYKKYNITSSRYLDKNYRQIYCTECTRHHPVYNGEERPGDN</sequence>
<dbReference type="AlphaFoldDB" id="A0AAD5JTA4"/>
<dbReference type="Pfam" id="PF12937">
    <property type="entry name" value="F-box-like"/>
    <property type="match status" value="1"/>
</dbReference>
<gene>
    <name evidence="2" type="ORF">BDA99DRAFT_540872</name>
</gene>
<dbReference type="Gene3D" id="3.80.10.10">
    <property type="entry name" value="Ribonuclease Inhibitor"/>
    <property type="match status" value="1"/>
</dbReference>
<dbReference type="SMART" id="SM00256">
    <property type="entry name" value="FBOX"/>
    <property type="match status" value="1"/>
</dbReference>
<reference evidence="2" key="2">
    <citation type="submission" date="2023-02" db="EMBL/GenBank/DDBJ databases">
        <authorList>
            <consortium name="DOE Joint Genome Institute"/>
            <person name="Mondo S.J."/>
            <person name="Chang Y."/>
            <person name="Wang Y."/>
            <person name="Ahrendt S."/>
            <person name="Andreopoulos W."/>
            <person name="Barry K."/>
            <person name="Beard J."/>
            <person name="Benny G.L."/>
            <person name="Blankenship S."/>
            <person name="Bonito G."/>
            <person name="Cuomo C."/>
            <person name="Desiro A."/>
            <person name="Gervers K.A."/>
            <person name="Hundley H."/>
            <person name="Kuo A."/>
            <person name="LaButti K."/>
            <person name="Lang B.F."/>
            <person name="Lipzen A."/>
            <person name="O'Donnell K."/>
            <person name="Pangilinan J."/>
            <person name="Reynolds N."/>
            <person name="Sandor L."/>
            <person name="Smith M.W."/>
            <person name="Tsang A."/>
            <person name="Grigoriev I.V."/>
            <person name="Stajich J.E."/>
            <person name="Spatafora J.W."/>
        </authorList>
    </citation>
    <scope>NUCLEOTIDE SEQUENCE</scope>
    <source>
        <strain evidence="2">RSA 2281</strain>
    </source>
</reference>
<evidence type="ECO:0000259" key="1">
    <source>
        <dbReference type="SMART" id="SM00256"/>
    </source>
</evidence>
<dbReference type="InterPro" id="IPR001810">
    <property type="entry name" value="F-box_dom"/>
</dbReference>
<name>A0AAD5JTA4_9FUNG</name>
<dbReference type="Proteomes" id="UP001209540">
    <property type="component" value="Unassembled WGS sequence"/>
</dbReference>
<organism evidence="2 3">
    <name type="scientific">Phascolomyces articulosus</name>
    <dbReference type="NCBI Taxonomy" id="60185"/>
    <lineage>
        <taxon>Eukaryota</taxon>
        <taxon>Fungi</taxon>
        <taxon>Fungi incertae sedis</taxon>
        <taxon>Mucoromycota</taxon>
        <taxon>Mucoromycotina</taxon>
        <taxon>Mucoromycetes</taxon>
        <taxon>Mucorales</taxon>
        <taxon>Lichtheimiaceae</taxon>
        <taxon>Phascolomyces</taxon>
    </lineage>
</organism>
<reference evidence="2" key="1">
    <citation type="journal article" date="2022" name="IScience">
        <title>Evolution of zygomycete secretomes and the origins of terrestrial fungal ecologies.</title>
        <authorList>
            <person name="Chang Y."/>
            <person name="Wang Y."/>
            <person name="Mondo S."/>
            <person name="Ahrendt S."/>
            <person name="Andreopoulos W."/>
            <person name="Barry K."/>
            <person name="Beard J."/>
            <person name="Benny G.L."/>
            <person name="Blankenship S."/>
            <person name="Bonito G."/>
            <person name="Cuomo C."/>
            <person name="Desiro A."/>
            <person name="Gervers K.A."/>
            <person name="Hundley H."/>
            <person name="Kuo A."/>
            <person name="LaButti K."/>
            <person name="Lang B.F."/>
            <person name="Lipzen A."/>
            <person name="O'Donnell K."/>
            <person name="Pangilinan J."/>
            <person name="Reynolds N."/>
            <person name="Sandor L."/>
            <person name="Smith M.E."/>
            <person name="Tsang A."/>
            <person name="Grigoriev I.V."/>
            <person name="Stajich J.E."/>
            <person name="Spatafora J.W."/>
        </authorList>
    </citation>
    <scope>NUCLEOTIDE SEQUENCE</scope>
    <source>
        <strain evidence="2">RSA 2281</strain>
    </source>
</reference>
<dbReference type="CDD" id="cd09917">
    <property type="entry name" value="F-box_SF"/>
    <property type="match status" value="1"/>
</dbReference>
<dbReference type="InterPro" id="IPR036047">
    <property type="entry name" value="F-box-like_dom_sf"/>
</dbReference>
<dbReference type="InterPro" id="IPR032675">
    <property type="entry name" value="LRR_dom_sf"/>
</dbReference>
<feature type="domain" description="F-box" evidence="1">
    <location>
        <begin position="166"/>
        <end position="208"/>
    </location>
</feature>
<evidence type="ECO:0000313" key="2">
    <source>
        <dbReference type="EMBL" id="KAI9252881.1"/>
    </source>
</evidence>
<dbReference type="EMBL" id="JAIXMP010000027">
    <property type="protein sequence ID" value="KAI9252881.1"/>
    <property type="molecule type" value="Genomic_DNA"/>
</dbReference>
<dbReference type="InterPro" id="IPR011990">
    <property type="entry name" value="TPR-like_helical_dom_sf"/>
</dbReference>
<dbReference type="SUPFAM" id="SSF81383">
    <property type="entry name" value="F-box domain"/>
    <property type="match status" value="1"/>
</dbReference>
<proteinExistence type="predicted"/>
<comment type="caution">
    <text evidence="2">The sequence shown here is derived from an EMBL/GenBank/DDBJ whole genome shotgun (WGS) entry which is preliminary data.</text>
</comment>
<dbReference type="SUPFAM" id="SSF48452">
    <property type="entry name" value="TPR-like"/>
    <property type="match status" value="1"/>
</dbReference>
<dbReference type="SUPFAM" id="SSF52047">
    <property type="entry name" value="RNI-like"/>
    <property type="match status" value="1"/>
</dbReference>
<keyword evidence="3" id="KW-1185">Reference proteome</keyword>